<keyword evidence="2" id="KW-1185">Reference proteome</keyword>
<comment type="caution">
    <text evidence="1">The sequence shown here is derived from an EMBL/GenBank/DDBJ whole genome shotgun (WGS) entry which is preliminary data.</text>
</comment>
<proteinExistence type="predicted"/>
<evidence type="ECO:0000313" key="2">
    <source>
        <dbReference type="Proteomes" id="UP001367508"/>
    </source>
</evidence>
<protein>
    <submittedName>
        <fullName evidence="1">Uncharacterized protein</fullName>
    </submittedName>
</protein>
<sequence length="124" mass="14289">MSFSYAVFLVGPKSKAILGFTLRNRVPNHQVESARASCILLPNVWLSLPTYICLWTHDMLYLYRFWVRNVLGFNIVFRSIQLAGQCIGTIVLDTYQDAHFAYGWHHGTSPWHKPHPFTLQPLAI</sequence>
<accession>A0AAN9L8H6</accession>
<name>A0AAN9L8H6_CANGL</name>
<dbReference type="EMBL" id="JAYMYQ010000005">
    <property type="protein sequence ID" value="KAK7330671.1"/>
    <property type="molecule type" value="Genomic_DNA"/>
</dbReference>
<reference evidence="1 2" key="1">
    <citation type="submission" date="2024-01" db="EMBL/GenBank/DDBJ databases">
        <title>The genomes of 5 underutilized Papilionoideae crops provide insights into root nodulation and disease resistanc.</title>
        <authorList>
            <person name="Jiang F."/>
        </authorList>
    </citation>
    <scope>NUCLEOTIDE SEQUENCE [LARGE SCALE GENOMIC DNA]</scope>
    <source>
        <strain evidence="1">LVBAO_FW01</strain>
        <tissue evidence="1">Leaves</tissue>
    </source>
</reference>
<gene>
    <name evidence="1" type="ORF">VNO77_24869</name>
</gene>
<dbReference type="Proteomes" id="UP001367508">
    <property type="component" value="Unassembled WGS sequence"/>
</dbReference>
<organism evidence="1 2">
    <name type="scientific">Canavalia gladiata</name>
    <name type="common">Sword bean</name>
    <name type="synonym">Dolichos gladiatus</name>
    <dbReference type="NCBI Taxonomy" id="3824"/>
    <lineage>
        <taxon>Eukaryota</taxon>
        <taxon>Viridiplantae</taxon>
        <taxon>Streptophyta</taxon>
        <taxon>Embryophyta</taxon>
        <taxon>Tracheophyta</taxon>
        <taxon>Spermatophyta</taxon>
        <taxon>Magnoliopsida</taxon>
        <taxon>eudicotyledons</taxon>
        <taxon>Gunneridae</taxon>
        <taxon>Pentapetalae</taxon>
        <taxon>rosids</taxon>
        <taxon>fabids</taxon>
        <taxon>Fabales</taxon>
        <taxon>Fabaceae</taxon>
        <taxon>Papilionoideae</taxon>
        <taxon>50 kb inversion clade</taxon>
        <taxon>NPAAA clade</taxon>
        <taxon>indigoferoid/millettioid clade</taxon>
        <taxon>Phaseoleae</taxon>
        <taxon>Canavalia</taxon>
    </lineage>
</organism>
<evidence type="ECO:0000313" key="1">
    <source>
        <dbReference type="EMBL" id="KAK7330671.1"/>
    </source>
</evidence>
<dbReference type="AlphaFoldDB" id="A0AAN9L8H6"/>